<dbReference type="EMBL" id="JAIBOA010000024">
    <property type="protein sequence ID" value="MBW8486466.1"/>
    <property type="molecule type" value="Genomic_DNA"/>
</dbReference>
<dbReference type="Gene3D" id="1.20.1250.20">
    <property type="entry name" value="MFS general substrate transporter like domains"/>
    <property type="match status" value="1"/>
</dbReference>
<evidence type="ECO:0000313" key="11">
    <source>
        <dbReference type="Proteomes" id="UP000774570"/>
    </source>
</evidence>
<dbReference type="InterPro" id="IPR010290">
    <property type="entry name" value="TM_effector"/>
</dbReference>
<feature type="transmembrane region" description="Helical" evidence="8">
    <location>
        <begin position="374"/>
        <end position="395"/>
    </location>
</feature>
<comment type="caution">
    <text evidence="10">The sequence shown here is derived from an EMBL/GenBank/DDBJ whole genome shotgun (WGS) entry which is preliminary data.</text>
</comment>
<dbReference type="Proteomes" id="UP000774570">
    <property type="component" value="Unassembled WGS sequence"/>
</dbReference>
<evidence type="ECO:0000256" key="6">
    <source>
        <dbReference type="ARBA" id="ARBA00023136"/>
    </source>
</evidence>
<dbReference type="Pfam" id="PF05977">
    <property type="entry name" value="MFS_3"/>
    <property type="match status" value="1"/>
</dbReference>
<name>A0ABS7G1N1_9ACTN</name>
<evidence type="ECO:0000256" key="3">
    <source>
        <dbReference type="ARBA" id="ARBA00022475"/>
    </source>
</evidence>
<dbReference type="InterPro" id="IPR036259">
    <property type="entry name" value="MFS_trans_sf"/>
</dbReference>
<feature type="transmembrane region" description="Helical" evidence="8">
    <location>
        <begin position="83"/>
        <end position="114"/>
    </location>
</feature>
<evidence type="ECO:0000313" key="10">
    <source>
        <dbReference type="EMBL" id="MBW8486466.1"/>
    </source>
</evidence>
<keyword evidence="4 8" id="KW-0812">Transmembrane</keyword>
<evidence type="ECO:0000256" key="2">
    <source>
        <dbReference type="ARBA" id="ARBA00022448"/>
    </source>
</evidence>
<dbReference type="CDD" id="cd06173">
    <property type="entry name" value="MFS_MefA_like"/>
    <property type="match status" value="1"/>
</dbReference>
<feature type="transmembrane region" description="Helical" evidence="8">
    <location>
        <begin position="221"/>
        <end position="239"/>
    </location>
</feature>
<proteinExistence type="predicted"/>
<reference evidence="10 11" key="1">
    <citation type="submission" date="2021-07" db="EMBL/GenBank/DDBJ databases">
        <title>Actinomadura sp. PM05-2 isolated from lichen.</title>
        <authorList>
            <person name="Somphong A."/>
            <person name="Phongsopitanun W."/>
            <person name="Tanasupawat S."/>
            <person name="Peongsungnone V."/>
        </authorList>
    </citation>
    <scope>NUCLEOTIDE SEQUENCE [LARGE SCALE GENOMIC DNA]</scope>
    <source>
        <strain evidence="10 11">PM05-2</strain>
    </source>
</reference>
<dbReference type="RefSeq" id="WP_220169706.1">
    <property type="nucleotide sequence ID" value="NZ_JAIBOA010000024.1"/>
</dbReference>
<evidence type="ECO:0000256" key="8">
    <source>
        <dbReference type="SAM" id="Phobius"/>
    </source>
</evidence>
<feature type="domain" description="Major facilitator superfamily (MFS) profile" evidence="9">
    <location>
        <begin position="10"/>
        <end position="395"/>
    </location>
</feature>
<keyword evidence="5 8" id="KW-1133">Transmembrane helix</keyword>
<evidence type="ECO:0000256" key="5">
    <source>
        <dbReference type="ARBA" id="ARBA00022989"/>
    </source>
</evidence>
<feature type="transmembrane region" description="Helical" evidence="8">
    <location>
        <begin position="284"/>
        <end position="304"/>
    </location>
</feature>
<keyword evidence="11" id="KW-1185">Reference proteome</keyword>
<evidence type="ECO:0000256" key="7">
    <source>
        <dbReference type="SAM" id="MobiDB-lite"/>
    </source>
</evidence>
<gene>
    <name evidence="10" type="ORF">K1Y72_29150</name>
</gene>
<feature type="transmembrane region" description="Helical" evidence="8">
    <location>
        <begin position="52"/>
        <end position="71"/>
    </location>
</feature>
<feature type="transmembrane region" description="Helical" evidence="8">
    <location>
        <begin position="168"/>
        <end position="188"/>
    </location>
</feature>
<keyword evidence="3" id="KW-1003">Cell membrane</keyword>
<evidence type="ECO:0000256" key="4">
    <source>
        <dbReference type="ARBA" id="ARBA00022692"/>
    </source>
</evidence>
<evidence type="ECO:0000256" key="1">
    <source>
        <dbReference type="ARBA" id="ARBA00004651"/>
    </source>
</evidence>
<organism evidence="10 11">
    <name type="scientific">Actinomadura parmotrematis</name>
    <dbReference type="NCBI Taxonomy" id="2864039"/>
    <lineage>
        <taxon>Bacteria</taxon>
        <taxon>Bacillati</taxon>
        <taxon>Actinomycetota</taxon>
        <taxon>Actinomycetes</taxon>
        <taxon>Streptosporangiales</taxon>
        <taxon>Thermomonosporaceae</taxon>
        <taxon>Actinomadura</taxon>
    </lineage>
</organism>
<feature type="transmembrane region" description="Helical" evidence="8">
    <location>
        <begin position="310"/>
        <end position="330"/>
    </location>
</feature>
<dbReference type="PANTHER" id="PTHR23513">
    <property type="entry name" value="INTEGRAL MEMBRANE EFFLUX PROTEIN-RELATED"/>
    <property type="match status" value="1"/>
</dbReference>
<feature type="transmembrane region" description="Helical" evidence="8">
    <location>
        <begin position="342"/>
        <end position="362"/>
    </location>
</feature>
<protein>
    <submittedName>
        <fullName evidence="10">MFS transporter</fullName>
    </submittedName>
</protein>
<sequence length="544" mass="55642">MAASPLADRTFRMLWLAQLVSGVGTWMQTVGAQWLLVHQAHAATLVSLVQAASLLPVMFVSLPAGVLADVLDRRRLLVSVQAAMGVTAAALAALTAAGLTTPAVLIALTFLLGIGQALTNPAWQAIQPELVPREQIPAAASLGSLNVNVARAVGPALAGALVAAAGSWAVFAVNAVSFVGVLAALLAWKRAAPHAGPAEPIGPALRAGTRYVRNAPGVRRILLRAAIFVVPASALWALLPVVASGRLHLGAGGYGILLGALGAGAVAGALMLSRLRAHLSNNVLLAAATCVFAAGTLVAGTVASTAAVTAVMLVTGVGWLVALSTLNTALQLSLPAWVRARGLAGYLIVFMGGQGLGSLLWGAVAGRLQTGPTLVVAAVLLVAGAATLRGLPLLAQSGRLDRTVGAHWPEPHLAFDADPDDGPVLVTVSYRVPPGSERAFLDAARALGVSRRRTGAVHWGVYRDSADPGAFVEAFQVPSWQEHLRQHHDRVTGYDQELVDAVRALSSGEPAVRHLLPPGYAAALTPDAGSDGDGTADGHGGDRL</sequence>
<accession>A0ABS7G1N1</accession>
<keyword evidence="2" id="KW-0813">Transport</keyword>
<dbReference type="SUPFAM" id="SSF103473">
    <property type="entry name" value="MFS general substrate transporter"/>
    <property type="match status" value="1"/>
</dbReference>
<dbReference type="PROSITE" id="PS50850">
    <property type="entry name" value="MFS"/>
    <property type="match status" value="1"/>
</dbReference>
<feature type="transmembrane region" description="Helical" evidence="8">
    <location>
        <begin position="251"/>
        <end position="272"/>
    </location>
</feature>
<evidence type="ECO:0000259" key="9">
    <source>
        <dbReference type="PROSITE" id="PS50850"/>
    </source>
</evidence>
<comment type="subcellular location">
    <subcellularLocation>
        <location evidence="1">Cell membrane</location>
        <topology evidence="1">Multi-pass membrane protein</topology>
    </subcellularLocation>
</comment>
<keyword evidence="6 8" id="KW-0472">Membrane</keyword>
<dbReference type="PANTHER" id="PTHR23513:SF11">
    <property type="entry name" value="STAPHYLOFERRIN A TRANSPORTER"/>
    <property type="match status" value="1"/>
</dbReference>
<dbReference type="InterPro" id="IPR020846">
    <property type="entry name" value="MFS_dom"/>
</dbReference>
<feature type="region of interest" description="Disordered" evidence="7">
    <location>
        <begin position="524"/>
        <end position="544"/>
    </location>
</feature>